<name>A0A1F5WPK2_9BACT</name>
<dbReference type="AlphaFoldDB" id="A0A1F5WPK2"/>
<proteinExistence type="predicted"/>
<evidence type="ECO:0000313" key="1">
    <source>
        <dbReference type="EMBL" id="OGF77596.1"/>
    </source>
</evidence>
<dbReference type="Proteomes" id="UP000177723">
    <property type="component" value="Unassembled WGS sequence"/>
</dbReference>
<reference evidence="1 2" key="1">
    <citation type="journal article" date="2016" name="Nat. Commun.">
        <title>Thousands of microbial genomes shed light on interconnected biogeochemical processes in an aquifer system.</title>
        <authorList>
            <person name="Anantharaman K."/>
            <person name="Brown C.T."/>
            <person name="Hug L.A."/>
            <person name="Sharon I."/>
            <person name="Castelle C.J."/>
            <person name="Probst A.J."/>
            <person name="Thomas B.C."/>
            <person name="Singh A."/>
            <person name="Wilkins M.J."/>
            <person name="Karaoz U."/>
            <person name="Brodie E.L."/>
            <person name="Williams K.H."/>
            <person name="Hubbard S.S."/>
            <person name="Banfield J.F."/>
        </authorList>
    </citation>
    <scope>NUCLEOTIDE SEQUENCE [LARGE SCALE GENOMIC DNA]</scope>
</reference>
<protein>
    <recommendedName>
        <fullName evidence="3">GIY-YIG domain-containing protein</fullName>
    </recommendedName>
</protein>
<dbReference type="EMBL" id="MFHT01000016">
    <property type="protein sequence ID" value="OGF77596.1"/>
    <property type="molecule type" value="Genomic_DNA"/>
</dbReference>
<gene>
    <name evidence="1" type="ORF">A3F23_00120</name>
</gene>
<sequence length="130" mass="14937">MNKELHENEKLLEDLLKTEPHKFPVKGSLIKLGITKKQGVYLIYNPKDKIVHVGRTQRGKFGLRQRLNNHLYGQSSFVINYLNGDGGKLRARYKFKLIIIKDERKRALLEAFAIGKLCPIHLGLGLGMER</sequence>
<evidence type="ECO:0008006" key="3">
    <source>
        <dbReference type="Google" id="ProtNLM"/>
    </source>
</evidence>
<organism evidence="1 2">
    <name type="scientific">Candidatus Giovannonibacteria bacterium RIFCSPHIGHO2_12_FULL_43_15</name>
    <dbReference type="NCBI Taxonomy" id="1798341"/>
    <lineage>
        <taxon>Bacteria</taxon>
        <taxon>Candidatus Giovannoniibacteriota</taxon>
    </lineage>
</organism>
<dbReference type="SUPFAM" id="SSF82771">
    <property type="entry name" value="GIY-YIG endonuclease"/>
    <property type="match status" value="1"/>
</dbReference>
<evidence type="ECO:0000313" key="2">
    <source>
        <dbReference type="Proteomes" id="UP000177723"/>
    </source>
</evidence>
<dbReference type="InterPro" id="IPR035901">
    <property type="entry name" value="GIY-YIG_endonuc_sf"/>
</dbReference>
<accession>A0A1F5WPK2</accession>
<comment type="caution">
    <text evidence="1">The sequence shown here is derived from an EMBL/GenBank/DDBJ whole genome shotgun (WGS) entry which is preliminary data.</text>
</comment>